<name>A0A8J8NM38_HALGN</name>
<gene>
    <name evidence="2" type="ORF">FGO68_gene11005</name>
</gene>
<feature type="coiled-coil region" evidence="1">
    <location>
        <begin position="71"/>
        <end position="98"/>
    </location>
</feature>
<dbReference type="Proteomes" id="UP000785679">
    <property type="component" value="Unassembled WGS sequence"/>
</dbReference>
<protein>
    <submittedName>
        <fullName evidence="2">Uncharacterized protein</fullName>
    </submittedName>
</protein>
<accession>A0A8J8NM38</accession>
<keyword evidence="1" id="KW-0175">Coiled coil</keyword>
<reference evidence="2" key="1">
    <citation type="submission" date="2019-06" db="EMBL/GenBank/DDBJ databases">
        <authorList>
            <person name="Zheng W."/>
        </authorList>
    </citation>
    <scope>NUCLEOTIDE SEQUENCE</scope>
    <source>
        <strain evidence="2">QDHG01</strain>
    </source>
</reference>
<keyword evidence="3" id="KW-1185">Reference proteome</keyword>
<proteinExistence type="predicted"/>
<organism evidence="2 3">
    <name type="scientific">Halteria grandinella</name>
    <dbReference type="NCBI Taxonomy" id="5974"/>
    <lineage>
        <taxon>Eukaryota</taxon>
        <taxon>Sar</taxon>
        <taxon>Alveolata</taxon>
        <taxon>Ciliophora</taxon>
        <taxon>Intramacronucleata</taxon>
        <taxon>Spirotrichea</taxon>
        <taxon>Stichotrichia</taxon>
        <taxon>Sporadotrichida</taxon>
        <taxon>Halteriidae</taxon>
        <taxon>Halteria</taxon>
    </lineage>
</organism>
<evidence type="ECO:0000313" key="3">
    <source>
        <dbReference type="Proteomes" id="UP000785679"/>
    </source>
</evidence>
<sequence length="310" mass="35256">MGNLCGGAKQQTLANPLPLQTLKLTPVQVPPEEPPAPVIEAGPAPSEVVQAPAPIVKQVLPIEKPKSQSLHMQYSEVIKELQAKQESIQEQKIEVQEQVFERKAEETPTKVEAEETPIKIEETKELQAEVSVVEFEPGTGSPDKTLVEKMEDAVIQNLPIIDYTSLSFEEILSYLRRAIKKGIFSRAKSPVKTLDHLRDRILNLVGDNRFIFIYVTAPTLKSGLWISKERFLSINQDSYTDLGEDTLMIDINRNINDDEVEFQSNLEAKIGKNLHMQIRRKEYAEEEEGGESDFEWVIMMQEKIQYYSFK</sequence>
<evidence type="ECO:0000256" key="1">
    <source>
        <dbReference type="SAM" id="Coils"/>
    </source>
</evidence>
<comment type="caution">
    <text evidence="2">The sequence shown here is derived from an EMBL/GenBank/DDBJ whole genome shotgun (WGS) entry which is preliminary data.</text>
</comment>
<dbReference type="EMBL" id="RRYP01012877">
    <property type="protein sequence ID" value="TNV76839.1"/>
    <property type="molecule type" value="Genomic_DNA"/>
</dbReference>
<evidence type="ECO:0000313" key="2">
    <source>
        <dbReference type="EMBL" id="TNV76839.1"/>
    </source>
</evidence>
<dbReference type="AlphaFoldDB" id="A0A8J8NM38"/>